<dbReference type="InterPro" id="IPR050092">
    <property type="entry name" value="RNase_H"/>
</dbReference>
<evidence type="ECO:0000256" key="11">
    <source>
        <dbReference type="SAM" id="MobiDB-lite"/>
    </source>
</evidence>
<dbReference type="PANTHER" id="PTHR10642">
    <property type="entry name" value="RIBONUCLEASE H1"/>
    <property type="match status" value="1"/>
</dbReference>
<feature type="region of interest" description="Disordered" evidence="11">
    <location>
        <begin position="43"/>
        <end position="65"/>
    </location>
</feature>
<protein>
    <recommendedName>
        <fullName evidence="5">Ribonuclease H</fullName>
        <ecNumber evidence="4">3.1.26.4</ecNumber>
    </recommendedName>
</protein>
<name>A0A9Q0M5G8_BLOTA</name>
<evidence type="ECO:0000256" key="3">
    <source>
        <dbReference type="ARBA" id="ARBA00005300"/>
    </source>
</evidence>
<dbReference type="InterPro" id="IPR009027">
    <property type="entry name" value="Ribosomal_bL9/RNase_H1_N"/>
</dbReference>
<evidence type="ECO:0000256" key="1">
    <source>
        <dbReference type="ARBA" id="ARBA00001946"/>
    </source>
</evidence>
<dbReference type="Pfam" id="PF01693">
    <property type="entry name" value="Cauli_VI"/>
    <property type="match status" value="2"/>
</dbReference>
<keyword evidence="14" id="KW-1185">Reference proteome</keyword>
<evidence type="ECO:0000256" key="8">
    <source>
        <dbReference type="ARBA" id="ARBA00022759"/>
    </source>
</evidence>
<feature type="region of interest" description="Disordered" evidence="11">
    <location>
        <begin position="97"/>
        <end position="122"/>
    </location>
</feature>
<feature type="compositionally biased region" description="Polar residues" evidence="11">
    <location>
        <begin position="47"/>
        <end position="56"/>
    </location>
</feature>
<evidence type="ECO:0000256" key="6">
    <source>
        <dbReference type="ARBA" id="ARBA00022722"/>
    </source>
</evidence>
<accession>A0A9Q0M5G8</accession>
<proteinExistence type="inferred from homology"/>
<keyword evidence="10" id="KW-0460">Magnesium</keyword>
<reference evidence="13" key="1">
    <citation type="submission" date="2022-12" db="EMBL/GenBank/DDBJ databases">
        <title>Genome assemblies of Blomia tropicalis.</title>
        <authorList>
            <person name="Cui Y."/>
        </authorList>
    </citation>
    <scope>NUCLEOTIDE SEQUENCE</scope>
    <source>
        <tissue evidence="13">Adult mites</tissue>
    </source>
</reference>
<evidence type="ECO:0000259" key="12">
    <source>
        <dbReference type="Pfam" id="PF01693"/>
    </source>
</evidence>
<dbReference type="EC" id="3.1.26.4" evidence="4"/>
<gene>
    <name evidence="13" type="ORF">RDWZM_005563</name>
</gene>
<evidence type="ECO:0000256" key="4">
    <source>
        <dbReference type="ARBA" id="ARBA00012180"/>
    </source>
</evidence>
<dbReference type="GO" id="GO:0043137">
    <property type="term" value="P:DNA replication, removal of RNA primer"/>
    <property type="evidence" value="ECO:0007669"/>
    <property type="project" value="TreeGrafter"/>
</dbReference>
<comment type="similarity">
    <text evidence="3">Belongs to the RNase H family.</text>
</comment>
<dbReference type="InterPro" id="IPR037056">
    <property type="entry name" value="RNase_H1_N_sf"/>
</dbReference>
<keyword evidence="6" id="KW-0540">Nuclease</keyword>
<organism evidence="13 14">
    <name type="scientific">Blomia tropicalis</name>
    <name type="common">Mite</name>
    <dbReference type="NCBI Taxonomy" id="40697"/>
    <lineage>
        <taxon>Eukaryota</taxon>
        <taxon>Metazoa</taxon>
        <taxon>Ecdysozoa</taxon>
        <taxon>Arthropoda</taxon>
        <taxon>Chelicerata</taxon>
        <taxon>Arachnida</taxon>
        <taxon>Acari</taxon>
        <taxon>Acariformes</taxon>
        <taxon>Sarcoptiformes</taxon>
        <taxon>Astigmata</taxon>
        <taxon>Glycyphagoidea</taxon>
        <taxon>Echimyopodidae</taxon>
        <taxon>Blomia</taxon>
    </lineage>
</organism>
<evidence type="ECO:0000256" key="9">
    <source>
        <dbReference type="ARBA" id="ARBA00022801"/>
    </source>
</evidence>
<comment type="caution">
    <text evidence="13">The sequence shown here is derived from an EMBL/GenBank/DDBJ whole genome shotgun (WGS) entry which is preliminary data.</text>
</comment>
<dbReference type="InterPro" id="IPR011320">
    <property type="entry name" value="RNase_H1_N"/>
</dbReference>
<evidence type="ECO:0000313" key="13">
    <source>
        <dbReference type="EMBL" id="KAJ6219751.1"/>
    </source>
</evidence>
<evidence type="ECO:0000256" key="7">
    <source>
        <dbReference type="ARBA" id="ARBA00022723"/>
    </source>
</evidence>
<keyword evidence="8" id="KW-0255">Endonuclease</keyword>
<dbReference type="EMBL" id="JAPWDV010000002">
    <property type="protein sequence ID" value="KAJ6219751.1"/>
    <property type="molecule type" value="Genomic_DNA"/>
</dbReference>
<evidence type="ECO:0000313" key="14">
    <source>
        <dbReference type="Proteomes" id="UP001142055"/>
    </source>
</evidence>
<evidence type="ECO:0000256" key="5">
    <source>
        <dbReference type="ARBA" id="ARBA00017721"/>
    </source>
</evidence>
<dbReference type="SUPFAM" id="SSF55658">
    <property type="entry name" value="L9 N-domain-like"/>
    <property type="match status" value="2"/>
</dbReference>
<comment type="function">
    <text evidence="2">Endonuclease that specifically degrades the RNA of RNA-DNA hybrids.</text>
</comment>
<evidence type="ECO:0000256" key="10">
    <source>
        <dbReference type="ARBA" id="ARBA00022842"/>
    </source>
</evidence>
<feature type="compositionally biased region" description="Low complexity" evidence="11">
    <location>
        <begin position="104"/>
        <end position="122"/>
    </location>
</feature>
<feature type="domain" description="Ribonuclease H1 N-terminal" evidence="12">
    <location>
        <begin position="2"/>
        <end position="45"/>
    </location>
</feature>
<sequence>MPYYGVSNGRQNGVYNNWNEASRQVDGYSNAQHQKFDNFESAHQYVNGPTPSSQSEPGRFYGVANGRQPGVYNSWNEASRQVDGYSGAKHQKFDSYNKAENFVSTNRPQQSSSNSQRNYYKK</sequence>
<dbReference type="GO" id="GO:0004523">
    <property type="term" value="F:RNA-DNA hybrid ribonuclease activity"/>
    <property type="evidence" value="ECO:0007669"/>
    <property type="project" value="UniProtKB-EC"/>
</dbReference>
<dbReference type="Gene3D" id="3.40.970.10">
    <property type="entry name" value="Ribonuclease H1, N-terminal domain"/>
    <property type="match status" value="2"/>
</dbReference>
<comment type="cofactor">
    <cofactor evidence="1">
        <name>Mg(2+)</name>
        <dbReference type="ChEBI" id="CHEBI:18420"/>
    </cofactor>
</comment>
<dbReference type="FunFam" id="3.40.970.10:FF:000002">
    <property type="entry name" value="Ribonuclease H"/>
    <property type="match status" value="2"/>
</dbReference>
<dbReference type="PANTHER" id="PTHR10642:SF26">
    <property type="entry name" value="RIBONUCLEASE H1"/>
    <property type="match status" value="1"/>
</dbReference>
<keyword evidence="7" id="KW-0479">Metal-binding</keyword>
<dbReference type="AlphaFoldDB" id="A0A9Q0M5G8"/>
<keyword evidence="9" id="KW-0378">Hydrolase</keyword>
<dbReference type="GO" id="GO:0046872">
    <property type="term" value="F:metal ion binding"/>
    <property type="evidence" value="ECO:0007669"/>
    <property type="project" value="UniProtKB-KW"/>
</dbReference>
<evidence type="ECO:0000256" key="2">
    <source>
        <dbReference type="ARBA" id="ARBA00004065"/>
    </source>
</evidence>
<feature type="domain" description="Ribonuclease H1 N-terminal" evidence="12">
    <location>
        <begin position="59"/>
        <end position="102"/>
    </location>
</feature>
<dbReference type="Proteomes" id="UP001142055">
    <property type="component" value="Chromosome 2"/>
</dbReference>